<accession>A0A431SMN2</accession>
<dbReference type="EMBL" id="PNXT01000001">
    <property type="protein sequence ID" value="PTX87227.1"/>
    <property type="molecule type" value="Genomic_DNA"/>
</dbReference>
<proteinExistence type="predicted"/>
<dbReference type="PANTHER" id="PTHR33420">
    <property type="entry name" value="FIMBRIAL SUBUNIT ELFA-RELATED"/>
    <property type="match status" value="1"/>
</dbReference>
<dbReference type="RefSeq" id="WP_022647079.1">
    <property type="nucleotide sequence ID" value="NZ_AP025764.1"/>
</dbReference>
<dbReference type="GeneID" id="99704468"/>
<gene>
    <name evidence="1" type="ORF">C1O12_01940</name>
</gene>
<dbReference type="InterPro" id="IPR036937">
    <property type="entry name" value="Adhesion_dom_fimbrial_sf"/>
</dbReference>
<dbReference type="GO" id="GO:0009289">
    <property type="term" value="C:pilus"/>
    <property type="evidence" value="ECO:0007669"/>
    <property type="project" value="InterPro"/>
</dbReference>
<evidence type="ECO:0000313" key="1">
    <source>
        <dbReference type="EMBL" id="PTX87227.1"/>
    </source>
</evidence>
<name>A0A431SMN2_9ENTR</name>
<organism evidence="1 2">
    <name type="scientific">Enterobacter hormaechei</name>
    <dbReference type="NCBI Taxonomy" id="158836"/>
    <lineage>
        <taxon>Bacteria</taxon>
        <taxon>Pseudomonadati</taxon>
        <taxon>Pseudomonadota</taxon>
        <taxon>Gammaproteobacteria</taxon>
        <taxon>Enterobacterales</taxon>
        <taxon>Enterobacteriaceae</taxon>
        <taxon>Enterobacter</taxon>
        <taxon>Enterobacter cloacae complex</taxon>
    </lineage>
</organism>
<dbReference type="Gene3D" id="2.60.40.1090">
    <property type="entry name" value="Fimbrial-type adhesion domain"/>
    <property type="match status" value="1"/>
</dbReference>
<dbReference type="InterPro" id="IPR008966">
    <property type="entry name" value="Adhesion_dom_sf"/>
</dbReference>
<dbReference type="PANTHER" id="PTHR33420:SF12">
    <property type="entry name" value="FIMBRIN-LIKE PROTEIN FIMI-RELATED"/>
    <property type="match status" value="1"/>
</dbReference>
<comment type="caution">
    <text evidence="1">The sequence shown here is derived from an EMBL/GenBank/DDBJ whole genome shotgun (WGS) entry which is preliminary data.</text>
</comment>
<protein>
    <submittedName>
        <fullName evidence="1">Fimbrial protein</fullName>
    </submittedName>
</protein>
<dbReference type="Proteomes" id="UP000244004">
    <property type="component" value="Unassembled WGS sequence"/>
</dbReference>
<dbReference type="AlphaFoldDB" id="A0A431SMN2"/>
<evidence type="ECO:0000313" key="2">
    <source>
        <dbReference type="Proteomes" id="UP000244004"/>
    </source>
</evidence>
<dbReference type="NCBIfam" id="NF011796">
    <property type="entry name" value="PRK15263.1-2"/>
    <property type="match status" value="1"/>
</dbReference>
<dbReference type="GO" id="GO:0043709">
    <property type="term" value="P:cell adhesion involved in single-species biofilm formation"/>
    <property type="evidence" value="ECO:0007669"/>
    <property type="project" value="TreeGrafter"/>
</dbReference>
<sequence>MKFNSTFIALSVSALLFSGMASAAITGTPSVELTIKSKIVSGTCTAKVLNDAGTASTEIAFGDVYKSDLVNKTRVEPLKISFTNCSGVTKATVSTAKGAGGECSGVNKTGDSYSGGLATGFEIWSGVVDTGELMSCNTPPAAKDVTITDGTGEFPMNSRIVIGQGQTIADVGAGAVTAPVTFTIAYP</sequence>
<dbReference type="InterPro" id="IPR050263">
    <property type="entry name" value="Bact_Fimbrial_Adh_Pro"/>
</dbReference>
<reference evidence="1 2" key="1">
    <citation type="submission" date="2018-01" db="EMBL/GenBank/DDBJ databases">
        <title>Geographic spread and resistance mechanisms of dominant carbapenem-resistant Enterobacter cloacae complex clones ST171 and ST78.</title>
        <authorList>
            <person name="Gomez-Simmonds A."/>
            <person name="Annavajhala M.K."/>
            <person name="Wang Z."/>
            <person name="Macesic N."/>
            <person name="Hu Y."/>
            <person name="Giddins M.J."/>
            <person name="O'Malley A."/>
            <person name="Toussaint N.C."/>
            <person name="Whittier S."/>
            <person name="Torres V.J."/>
            <person name="Uhlemann A.-C."/>
        </authorList>
    </citation>
    <scope>NUCLEOTIDE SEQUENCE [LARGE SCALE GENOMIC DNA]</scope>
    <source>
        <strain evidence="1 2">78</strain>
    </source>
</reference>
<dbReference type="SUPFAM" id="SSF49401">
    <property type="entry name" value="Bacterial adhesins"/>
    <property type="match status" value="1"/>
</dbReference>